<evidence type="ECO:0008006" key="4">
    <source>
        <dbReference type="Google" id="ProtNLM"/>
    </source>
</evidence>
<feature type="transmembrane region" description="Helical" evidence="1">
    <location>
        <begin position="12"/>
        <end position="34"/>
    </location>
</feature>
<feature type="transmembrane region" description="Helical" evidence="1">
    <location>
        <begin position="95"/>
        <end position="115"/>
    </location>
</feature>
<keyword evidence="3" id="KW-1185">Reference proteome</keyword>
<dbReference type="Proteomes" id="UP000030185">
    <property type="component" value="Unassembled WGS sequence"/>
</dbReference>
<sequence>MIKINIEMKKGHYFSGIFIAVFVGIHLLNHLIGLGGIKEHIEFMEKLRVYYRNIFIELILLGAIIFQIFSGLSLFRTKIKTANSSFEKIQVWSGLYLAVFFSFHIFAVVFGRYLLHLETNYYFGAAGLNIFPFNLFFLPYYALAILSFFGHIAATHSKRMNRNFLGLDPKSQAKIMIGTGFLVTMLIFCAMTDYFKGVKIPQAYDVLIGKYGILLGK</sequence>
<name>A0A098LM96_9BACT</name>
<dbReference type="eggNOG" id="ENOG502ZCBP">
    <property type="taxonomic scope" value="Bacteria"/>
</dbReference>
<keyword evidence="1" id="KW-1133">Transmembrane helix</keyword>
<gene>
    <name evidence="2" type="ORF">MYP_4707</name>
</gene>
<reference evidence="2 3" key="1">
    <citation type="submission" date="2014-09" db="EMBL/GenBank/DDBJ databases">
        <title>Sporocytophaga myxococcoides PG-01 genome sequencing.</title>
        <authorList>
            <person name="Liu L."/>
            <person name="Gao P.J."/>
            <person name="Chen G.J."/>
            <person name="Wang L.S."/>
        </authorList>
    </citation>
    <scope>NUCLEOTIDE SEQUENCE [LARGE SCALE GENOMIC DNA]</scope>
    <source>
        <strain evidence="2 3">PG-01</strain>
    </source>
</reference>
<dbReference type="STRING" id="153721.MYP_4707"/>
<evidence type="ECO:0000313" key="3">
    <source>
        <dbReference type="Proteomes" id="UP000030185"/>
    </source>
</evidence>
<dbReference type="InterPro" id="IPR034804">
    <property type="entry name" value="SQR/QFR_C/D"/>
</dbReference>
<keyword evidence="1" id="KW-0812">Transmembrane</keyword>
<comment type="caution">
    <text evidence="2">The sequence shown here is derived from an EMBL/GenBank/DDBJ whole genome shotgun (WGS) entry which is preliminary data.</text>
</comment>
<dbReference type="GO" id="GO:0016020">
    <property type="term" value="C:membrane"/>
    <property type="evidence" value="ECO:0007669"/>
    <property type="project" value="InterPro"/>
</dbReference>
<protein>
    <recommendedName>
        <fullName evidence="4">Succinate dehydrogenase cytochrome b subunit</fullName>
    </recommendedName>
</protein>
<dbReference type="AlphaFoldDB" id="A0A098LM96"/>
<organism evidence="2 3">
    <name type="scientific">Sporocytophaga myxococcoides</name>
    <dbReference type="NCBI Taxonomy" id="153721"/>
    <lineage>
        <taxon>Bacteria</taxon>
        <taxon>Pseudomonadati</taxon>
        <taxon>Bacteroidota</taxon>
        <taxon>Cytophagia</taxon>
        <taxon>Cytophagales</taxon>
        <taxon>Cytophagaceae</taxon>
        <taxon>Sporocytophaga</taxon>
    </lineage>
</organism>
<accession>A0A098LM96</accession>
<feature type="transmembrane region" description="Helical" evidence="1">
    <location>
        <begin position="54"/>
        <end position="75"/>
    </location>
</feature>
<evidence type="ECO:0000256" key="1">
    <source>
        <dbReference type="SAM" id="Phobius"/>
    </source>
</evidence>
<evidence type="ECO:0000313" key="2">
    <source>
        <dbReference type="EMBL" id="GAL87477.1"/>
    </source>
</evidence>
<feature type="transmembrane region" description="Helical" evidence="1">
    <location>
        <begin position="135"/>
        <end position="154"/>
    </location>
</feature>
<proteinExistence type="predicted"/>
<dbReference type="SUPFAM" id="SSF81343">
    <property type="entry name" value="Fumarate reductase respiratory complex transmembrane subunits"/>
    <property type="match status" value="1"/>
</dbReference>
<keyword evidence="1" id="KW-0472">Membrane</keyword>
<dbReference type="EMBL" id="BBLT01000013">
    <property type="protein sequence ID" value="GAL87477.1"/>
    <property type="molecule type" value="Genomic_DNA"/>
</dbReference>
<feature type="transmembrane region" description="Helical" evidence="1">
    <location>
        <begin position="175"/>
        <end position="195"/>
    </location>
</feature>